<keyword evidence="1" id="KW-1133">Transmembrane helix</keyword>
<reference evidence="2 3" key="1">
    <citation type="submission" date="2020-08" db="EMBL/GenBank/DDBJ databases">
        <title>Sequencing the genomes of 1000 actinobacteria strains.</title>
        <authorList>
            <person name="Klenk H.-P."/>
        </authorList>
    </citation>
    <scope>NUCLEOTIDE SEQUENCE [LARGE SCALE GENOMIC DNA]</scope>
    <source>
        <strain evidence="2 3">DSM 44598</strain>
    </source>
</reference>
<dbReference type="InterPro" id="IPR013901">
    <property type="entry name" value="Anthrone_oxy"/>
</dbReference>
<feature type="transmembrane region" description="Helical" evidence="1">
    <location>
        <begin position="54"/>
        <end position="79"/>
    </location>
</feature>
<dbReference type="RefSeq" id="WP_184363361.1">
    <property type="nucleotide sequence ID" value="NZ_BAAAKM010000119.1"/>
</dbReference>
<gene>
    <name evidence="2" type="ORF">HNR07_001382</name>
</gene>
<protein>
    <submittedName>
        <fullName evidence="2">Putative membrane protein</fullName>
    </submittedName>
</protein>
<evidence type="ECO:0000313" key="2">
    <source>
        <dbReference type="EMBL" id="MBB5490245.1"/>
    </source>
</evidence>
<proteinExistence type="predicted"/>
<sequence length="162" mass="16454">MAEMVLGVVPVLAAVLAGLFAGLFLAFSMAVMPGLARAGDRVMVEAMRGMNTAILNPVFALVFVGAPVAALGSTALFFAAGAHGSAVWSGAALVLMAATVVVTFAVNVPRNDALERAGAPARIQDPAAVRAAFEPVWVRWNHLRSLASAAALVCAVVALVTG</sequence>
<dbReference type="Proteomes" id="UP000579647">
    <property type="component" value="Unassembled WGS sequence"/>
</dbReference>
<keyword evidence="1" id="KW-0472">Membrane</keyword>
<organism evidence="2 3">
    <name type="scientific">Nocardiopsis metallicus</name>
    <dbReference type="NCBI Taxonomy" id="179819"/>
    <lineage>
        <taxon>Bacteria</taxon>
        <taxon>Bacillati</taxon>
        <taxon>Actinomycetota</taxon>
        <taxon>Actinomycetes</taxon>
        <taxon>Streptosporangiales</taxon>
        <taxon>Nocardiopsidaceae</taxon>
        <taxon>Nocardiopsis</taxon>
    </lineage>
</organism>
<name>A0A840WE56_9ACTN</name>
<keyword evidence="1" id="KW-0812">Transmembrane</keyword>
<accession>A0A840WE56</accession>
<dbReference type="Pfam" id="PF08592">
    <property type="entry name" value="Anthrone_oxy"/>
    <property type="match status" value="1"/>
</dbReference>
<evidence type="ECO:0000313" key="3">
    <source>
        <dbReference type="Proteomes" id="UP000579647"/>
    </source>
</evidence>
<keyword evidence="3" id="KW-1185">Reference proteome</keyword>
<feature type="transmembrane region" description="Helical" evidence="1">
    <location>
        <begin position="86"/>
        <end position="106"/>
    </location>
</feature>
<evidence type="ECO:0000256" key="1">
    <source>
        <dbReference type="SAM" id="Phobius"/>
    </source>
</evidence>
<dbReference type="AlphaFoldDB" id="A0A840WE56"/>
<dbReference type="EMBL" id="JACHDO010000001">
    <property type="protein sequence ID" value="MBB5490245.1"/>
    <property type="molecule type" value="Genomic_DNA"/>
</dbReference>
<comment type="caution">
    <text evidence="2">The sequence shown here is derived from an EMBL/GenBank/DDBJ whole genome shotgun (WGS) entry which is preliminary data.</text>
</comment>